<name>A0A1U9KMT8_9PROT</name>
<organism evidence="1 2">
    <name type="scientific">Neoasaia chiangmaiensis</name>
    <dbReference type="NCBI Taxonomy" id="320497"/>
    <lineage>
        <taxon>Bacteria</taxon>
        <taxon>Pseudomonadati</taxon>
        <taxon>Pseudomonadota</taxon>
        <taxon>Alphaproteobacteria</taxon>
        <taxon>Acetobacterales</taxon>
        <taxon>Acetobacteraceae</taxon>
        <taxon>Neoasaia</taxon>
    </lineage>
</organism>
<accession>A0A1U9KMT8</accession>
<dbReference type="EMBL" id="CP014691">
    <property type="protein sequence ID" value="AQS87102.1"/>
    <property type="molecule type" value="Genomic_DNA"/>
</dbReference>
<gene>
    <name evidence="1" type="ORF">A0U93_03185</name>
</gene>
<dbReference type="KEGG" id="nch:A0U93_03185"/>
<sequence>MTNQIAAHSVPLCSSADKASAPRMSSRFRHTLAGLVVFGISACSPYAPAQRTENDLALSGFVAHPADTTARWQMMNLLPPNHLAYRMSSAGPILLYADPLACGCVYFGDRQAYQSYTAQHRQTPLQEKQMTAEINQHPGWDWSVWAPTADPAAVEARRGY</sequence>
<keyword evidence="2" id="KW-1185">Reference proteome</keyword>
<proteinExistence type="predicted"/>
<evidence type="ECO:0000313" key="1">
    <source>
        <dbReference type="EMBL" id="AQS87102.1"/>
    </source>
</evidence>
<dbReference type="OrthoDB" id="7596417at2"/>
<reference evidence="1 2" key="1">
    <citation type="submission" date="2016-03" db="EMBL/GenBank/DDBJ databases">
        <title>Acetic acid bacteria sequencing.</title>
        <authorList>
            <person name="Brandt J."/>
            <person name="Jakob F."/>
            <person name="Vogel R.F."/>
        </authorList>
    </citation>
    <scope>NUCLEOTIDE SEQUENCE [LARGE SCALE GENOMIC DNA]</scope>
    <source>
        <strain evidence="1 2">NBRC 101099</strain>
    </source>
</reference>
<protein>
    <submittedName>
        <fullName evidence="1">Uncharacterized protein</fullName>
    </submittedName>
</protein>
<dbReference type="Proteomes" id="UP000188604">
    <property type="component" value="Chromosome"/>
</dbReference>
<evidence type="ECO:0000313" key="2">
    <source>
        <dbReference type="Proteomes" id="UP000188604"/>
    </source>
</evidence>
<dbReference type="AlphaFoldDB" id="A0A1U9KMT8"/>